<reference evidence="2 3" key="1">
    <citation type="journal article" date="2014" name="BMC Genomics">
        <title>Genome based analysis of type-I polyketide synthase and nonribosomal peptide synthetase gene clusters in seven strains of five representative Nocardia species.</title>
        <authorList>
            <person name="Komaki H."/>
            <person name="Ichikawa N."/>
            <person name="Hosoyama A."/>
            <person name="Takahashi-Nakaguchi A."/>
            <person name="Matsuzawa T."/>
            <person name="Suzuki K."/>
            <person name="Fujita N."/>
            <person name="Gonoi T."/>
        </authorList>
    </citation>
    <scope>NUCLEOTIDE SEQUENCE [LARGE SCALE GENOMIC DNA]</scope>
    <source>
        <strain evidence="2 3">NBRC 15531</strain>
    </source>
</reference>
<organism evidence="2 3">
    <name type="scientific">Nocardia asteroides NBRC 15531</name>
    <dbReference type="NCBI Taxonomy" id="1110697"/>
    <lineage>
        <taxon>Bacteria</taxon>
        <taxon>Bacillati</taxon>
        <taxon>Actinomycetota</taxon>
        <taxon>Actinomycetes</taxon>
        <taxon>Mycobacteriales</taxon>
        <taxon>Nocardiaceae</taxon>
        <taxon>Nocardia</taxon>
    </lineage>
</organism>
<sequence>MSKPRQPKTVQLGEIGESFCTLFFNQLGWGPVPTGRHDVGTDLFVQMRGHDLTDLGLMLGVQAKHGDSFFSRPGHVDGRRGWWFTEGADHHGEYWTDHHVPHIVILISDDTTTAVWAYLDTEHIQSTGVGIKVFVPDDQRLTKDHRDQWINWVMRSRRRMTHEGARWRFNASHLPADQRARYCLLVPRIVSPHPSRGTDVAFSWPEAISVIIEGTPERWSHFTGKHPDVPSPEDAHAHNDHGWRLAAAIYSWLTGGIHEPLQTLLTAESTPPHLRSAAAVCLALALEDQSRISDAVAALTSQHSETLSNSDKGWLDIHQARLLAEIGDHAGAIEAVNSANIHLGTGPRDDVAVEALRSAAIWLLFTLTDRTDRTDQSMTDVVTALDTTASWWRRYPMSTGLSRALDRVFKQWSQDPAVQIFEADTVHNDLYSAGLIARLSGLSAEWNAAAGTLAKADLSTGRTSDERLVESIDLLRRSGRHKDLQNTVRKVKRHGPAAVLPRLVRDVTPDTMTRTSSRADLTLVSQLGPYFPPDIASTWLGELIASLQPGGSLVNKVSTDGGFPTARLHAIAGLVDFADDDHVEAIVHHIATLPAQHAEVIAPAVDRLLRVLRLTSAQRTALGGRAVEINDDNNRVQWVLAGTCGRNSTTEALFRNALLQGDISAAAEIPLSAIQLDEATAIGDRCRQKLADIETETRRGSFSGYIHDYPAWYARLVTTFEGSADLDYLLSFLRSPQVLGSRKRHALKILSEEFADLDAGTQGKIRDVAETIVDVSNGARDTADPLEGPLGGAALELLFHTYPAASSGAATALARMLSGTKLHRADAADACARVNGYENLLVTLLADHDQDVRERAITGITRRLVTDPELWSIYGPILTTAVATGGELAVAAVLRNTQTDNSVFTGILEELTQHPSISVRATAMKRLHSN</sequence>
<dbReference type="Proteomes" id="UP000017048">
    <property type="component" value="Unassembled WGS sequence"/>
</dbReference>
<dbReference type="EMBL" id="BAFO02000019">
    <property type="protein sequence ID" value="GAD83422.1"/>
    <property type="molecule type" value="Genomic_DNA"/>
</dbReference>
<proteinExistence type="predicted"/>
<accession>U5E401</accession>
<comment type="caution">
    <text evidence="2">The sequence shown here is derived from an EMBL/GenBank/DDBJ whole genome shotgun (WGS) entry which is preliminary data.</text>
</comment>
<evidence type="ECO:0000313" key="2">
    <source>
        <dbReference type="EMBL" id="GAD83422.1"/>
    </source>
</evidence>
<dbReference type="Pfam" id="PF14280">
    <property type="entry name" value="DUF4365"/>
    <property type="match status" value="1"/>
</dbReference>
<protein>
    <recommendedName>
        <fullName evidence="1">DUF4365 domain-containing protein</fullName>
    </recommendedName>
</protein>
<dbReference type="RefSeq" id="WP_022566094.1">
    <property type="nucleotide sequence ID" value="NZ_BAFO02000019.1"/>
</dbReference>
<keyword evidence="3" id="KW-1185">Reference proteome</keyword>
<dbReference type="GeneID" id="91518193"/>
<dbReference type="InterPro" id="IPR025375">
    <property type="entry name" value="DUF4365"/>
</dbReference>
<evidence type="ECO:0000313" key="3">
    <source>
        <dbReference type="Proteomes" id="UP000017048"/>
    </source>
</evidence>
<dbReference type="AlphaFoldDB" id="U5E401"/>
<dbReference type="InterPro" id="IPR016024">
    <property type="entry name" value="ARM-type_fold"/>
</dbReference>
<dbReference type="eggNOG" id="COG1413">
    <property type="taxonomic scope" value="Bacteria"/>
</dbReference>
<dbReference type="SUPFAM" id="SSF48371">
    <property type="entry name" value="ARM repeat"/>
    <property type="match status" value="1"/>
</dbReference>
<name>U5E401_NOCAS</name>
<gene>
    <name evidence="2" type="ORF">NCAST_19_01240</name>
</gene>
<feature type="domain" description="DUF4365" evidence="1">
    <location>
        <begin position="16"/>
        <end position="150"/>
    </location>
</feature>
<evidence type="ECO:0000259" key="1">
    <source>
        <dbReference type="Pfam" id="PF14280"/>
    </source>
</evidence>